<dbReference type="Pfam" id="PF01928">
    <property type="entry name" value="CYTH"/>
    <property type="match status" value="1"/>
</dbReference>
<dbReference type="Proteomes" id="UP000005824">
    <property type="component" value="Unassembled WGS sequence"/>
</dbReference>
<gene>
    <name evidence="3" type="ORF">CfE428DRAFT_3857</name>
</gene>
<dbReference type="STRING" id="497964.CfE428DRAFT_3857"/>
<dbReference type="InterPro" id="IPR012042">
    <property type="entry name" value="NeuTTM/CthTTM-like"/>
</dbReference>
<dbReference type="Gene3D" id="2.40.320.10">
    <property type="entry name" value="Hypothetical Protein Pfu-838710-001"/>
    <property type="match status" value="1"/>
</dbReference>
<comment type="caution">
    <text evidence="3">The sequence shown here is derived from an EMBL/GenBank/DDBJ whole genome shotgun (WGS) entry which is preliminary data.</text>
</comment>
<protein>
    <submittedName>
        <fullName evidence="3">Adenylate cyclase</fullName>
    </submittedName>
</protein>
<reference evidence="3 4" key="1">
    <citation type="journal article" date="2011" name="J. Bacteriol.">
        <title>Genome sequence of Chthoniobacter flavus Ellin428, an aerobic heterotrophic soil bacterium.</title>
        <authorList>
            <person name="Kant R."/>
            <person name="van Passel M.W."/>
            <person name="Palva A."/>
            <person name="Lucas S."/>
            <person name="Lapidus A."/>
            <person name="Glavina Del Rio T."/>
            <person name="Dalin E."/>
            <person name="Tice H."/>
            <person name="Bruce D."/>
            <person name="Goodwin L."/>
            <person name="Pitluck S."/>
            <person name="Larimer F.W."/>
            <person name="Land M.L."/>
            <person name="Hauser L."/>
            <person name="Sangwan P."/>
            <person name="de Vos W.M."/>
            <person name="Janssen P.H."/>
            <person name="Smidt H."/>
        </authorList>
    </citation>
    <scope>NUCLEOTIDE SEQUENCE [LARGE SCALE GENOMIC DNA]</scope>
    <source>
        <strain evidence="3 4">Ellin428</strain>
    </source>
</reference>
<evidence type="ECO:0000313" key="3">
    <source>
        <dbReference type="EMBL" id="EDY18472.1"/>
    </source>
</evidence>
<evidence type="ECO:0000259" key="2">
    <source>
        <dbReference type="PROSITE" id="PS51707"/>
    </source>
</evidence>
<name>B4D4L9_9BACT</name>
<evidence type="ECO:0000256" key="1">
    <source>
        <dbReference type="PIRSR" id="PIRSR016487-1"/>
    </source>
</evidence>
<dbReference type="SMART" id="SM01118">
    <property type="entry name" value="CYTH"/>
    <property type="match status" value="1"/>
</dbReference>
<sequence>MPREIERKFLLKSDAWRGRVTGVTYRQGYLSTVPERTVRVRIAGDHAYLTVKGITTRHSRSEFEYPVPVADAEQMLALCEGPLVEKARYEIPHAGKTWQVDEYHGDNRGLILAEIELTSEDEKFELPEWIGDEVSGDARYYNSNLARNPFAAWAHS</sequence>
<dbReference type="InterPro" id="IPR033469">
    <property type="entry name" value="CYTH-like_dom_sf"/>
</dbReference>
<dbReference type="InParanoid" id="B4D4L9"/>
<dbReference type="AlphaFoldDB" id="B4D4L9"/>
<feature type="domain" description="CYTH" evidence="2">
    <location>
        <begin position="2"/>
        <end position="147"/>
    </location>
</feature>
<dbReference type="InterPro" id="IPR023577">
    <property type="entry name" value="CYTH_domain"/>
</dbReference>
<proteinExistence type="predicted"/>
<dbReference type="RefSeq" id="WP_006981182.1">
    <property type="nucleotide sequence ID" value="NZ_ABVL01000012.1"/>
</dbReference>
<evidence type="ECO:0000313" key="4">
    <source>
        <dbReference type="Proteomes" id="UP000005824"/>
    </source>
</evidence>
<dbReference type="PANTHER" id="PTHR40114">
    <property type="entry name" value="SLR0698 PROTEIN"/>
    <property type="match status" value="1"/>
</dbReference>
<organism evidence="3 4">
    <name type="scientific">Chthoniobacter flavus Ellin428</name>
    <dbReference type="NCBI Taxonomy" id="497964"/>
    <lineage>
        <taxon>Bacteria</taxon>
        <taxon>Pseudomonadati</taxon>
        <taxon>Verrucomicrobiota</taxon>
        <taxon>Spartobacteria</taxon>
        <taxon>Chthoniobacterales</taxon>
        <taxon>Chthoniobacteraceae</taxon>
        <taxon>Chthoniobacter</taxon>
    </lineage>
</organism>
<dbReference type="EMBL" id="ABVL01000012">
    <property type="protein sequence ID" value="EDY18472.1"/>
    <property type="molecule type" value="Genomic_DNA"/>
</dbReference>
<keyword evidence="4" id="KW-1185">Reference proteome</keyword>
<dbReference type="PROSITE" id="PS51707">
    <property type="entry name" value="CYTH"/>
    <property type="match status" value="1"/>
</dbReference>
<dbReference type="eggNOG" id="COG2954">
    <property type="taxonomic scope" value="Bacteria"/>
</dbReference>
<dbReference type="PANTHER" id="PTHR40114:SF1">
    <property type="entry name" value="SLR0698 PROTEIN"/>
    <property type="match status" value="1"/>
</dbReference>
<accession>B4D4L9</accession>
<feature type="active site" description="Proton acceptor" evidence="1">
    <location>
        <position position="29"/>
    </location>
</feature>
<dbReference type="SUPFAM" id="SSF55154">
    <property type="entry name" value="CYTH-like phosphatases"/>
    <property type="match status" value="1"/>
</dbReference>
<dbReference type="CDD" id="cd07891">
    <property type="entry name" value="CYTH-like_CthTTM-like_1"/>
    <property type="match status" value="1"/>
</dbReference>
<dbReference type="PIRSF" id="PIRSF016487">
    <property type="entry name" value="CYTH_UCP016487"/>
    <property type="match status" value="1"/>
</dbReference>